<reference evidence="4 5" key="1">
    <citation type="submission" date="2023-12" db="EMBL/GenBank/DDBJ databases">
        <title>Amycolatopsis sp. V23-08.</title>
        <authorList>
            <person name="Somphong A."/>
        </authorList>
    </citation>
    <scope>NUCLEOTIDE SEQUENCE [LARGE SCALE GENOMIC DNA]</scope>
    <source>
        <strain evidence="4 5">V23-08</strain>
    </source>
</reference>
<name>A0ABU5RJD7_9PSEU</name>
<proteinExistence type="predicted"/>
<feature type="transmembrane region" description="Helical" evidence="2">
    <location>
        <begin position="65"/>
        <end position="85"/>
    </location>
</feature>
<keyword evidence="2" id="KW-0472">Membrane</keyword>
<feature type="compositionally biased region" description="Basic and acidic residues" evidence="1">
    <location>
        <begin position="1"/>
        <end position="10"/>
    </location>
</feature>
<feature type="domain" description="DUF8017" evidence="3">
    <location>
        <begin position="112"/>
        <end position="295"/>
    </location>
</feature>
<dbReference type="Proteomes" id="UP001304298">
    <property type="component" value="Unassembled WGS sequence"/>
</dbReference>
<dbReference type="RefSeq" id="WP_323335610.1">
    <property type="nucleotide sequence ID" value="NZ_JAYFSI010000015.1"/>
</dbReference>
<evidence type="ECO:0000259" key="3">
    <source>
        <dbReference type="Pfam" id="PF26056"/>
    </source>
</evidence>
<keyword evidence="2" id="KW-0812">Transmembrane</keyword>
<dbReference type="InterPro" id="IPR058330">
    <property type="entry name" value="DUF8017"/>
</dbReference>
<keyword evidence="5" id="KW-1185">Reference proteome</keyword>
<accession>A0ABU5RJD7</accession>
<sequence length="311" mass="32400">MSRFRRRDDTTPGYEDNAALRGFGGYEPADAPRFPSSEGVDAPRAEPKRIRPAPKPPKWRRSSRAPWVGLVLIALIAGVLNALGVGKSHRPASTPAPRTPVVETPAPRVVVPAAVSGWQSVAAKDGSYAYDVPPAWKPEPGTLHGWEKTAAVPGIRLITSAFLGEDYCEHANLGGAGVTTEPVADNGEAARKAVTDLGVSAFSPDNGPLAAVTPDAGADAQITKADGTKAPAKIVVAEVIPTETGPCTAKHALVAALAFGNDSASGVVVAYADSDRAGPTIRDDLLGILKSYRFVPETGRSTTTPPPTTYR</sequence>
<dbReference type="Pfam" id="PF26056">
    <property type="entry name" value="DUF8017"/>
    <property type="match status" value="1"/>
</dbReference>
<protein>
    <recommendedName>
        <fullName evidence="3">DUF8017 domain-containing protein</fullName>
    </recommendedName>
</protein>
<evidence type="ECO:0000256" key="2">
    <source>
        <dbReference type="SAM" id="Phobius"/>
    </source>
</evidence>
<evidence type="ECO:0000313" key="4">
    <source>
        <dbReference type="EMBL" id="MEA5366403.1"/>
    </source>
</evidence>
<feature type="region of interest" description="Disordered" evidence="1">
    <location>
        <begin position="1"/>
        <end position="61"/>
    </location>
</feature>
<dbReference type="EMBL" id="JAYFSI010000015">
    <property type="protein sequence ID" value="MEA5366403.1"/>
    <property type="molecule type" value="Genomic_DNA"/>
</dbReference>
<gene>
    <name evidence="4" type="ORF">VA596_43210</name>
</gene>
<evidence type="ECO:0000256" key="1">
    <source>
        <dbReference type="SAM" id="MobiDB-lite"/>
    </source>
</evidence>
<evidence type="ECO:0000313" key="5">
    <source>
        <dbReference type="Proteomes" id="UP001304298"/>
    </source>
</evidence>
<comment type="caution">
    <text evidence="4">The sequence shown here is derived from an EMBL/GenBank/DDBJ whole genome shotgun (WGS) entry which is preliminary data.</text>
</comment>
<keyword evidence="2" id="KW-1133">Transmembrane helix</keyword>
<organism evidence="4 5">
    <name type="scientific">Amycolatopsis heterodermiae</name>
    <dbReference type="NCBI Taxonomy" id="3110235"/>
    <lineage>
        <taxon>Bacteria</taxon>
        <taxon>Bacillati</taxon>
        <taxon>Actinomycetota</taxon>
        <taxon>Actinomycetes</taxon>
        <taxon>Pseudonocardiales</taxon>
        <taxon>Pseudonocardiaceae</taxon>
        <taxon>Amycolatopsis</taxon>
    </lineage>
</organism>